<reference evidence="2 3" key="1">
    <citation type="submission" date="2023-04" db="EMBL/GenBank/DDBJ databases">
        <title>Funneling lignin-derived compounds into biodiesel using alkali-halophilic Citricoccus sp. P2.</title>
        <authorList>
            <person name="Luo C.-B."/>
        </authorList>
    </citation>
    <scope>NUCLEOTIDE SEQUENCE [LARGE SCALE GENOMIC DNA]</scope>
    <source>
        <strain evidence="2 3">P2</strain>
    </source>
</reference>
<dbReference type="NCBIfam" id="NF038403">
    <property type="entry name" value="perm_prefix_1"/>
    <property type="match status" value="1"/>
</dbReference>
<feature type="transmembrane region" description="Helical" evidence="1">
    <location>
        <begin position="226"/>
        <end position="250"/>
    </location>
</feature>
<evidence type="ECO:0000256" key="1">
    <source>
        <dbReference type="SAM" id="Phobius"/>
    </source>
</evidence>
<feature type="transmembrane region" description="Helical" evidence="1">
    <location>
        <begin position="198"/>
        <end position="219"/>
    </location>
</feature>
<feature type="transmembrane region" description="Helical" evidence="1">
    <location>
        <begin position="74"/>
        <end position="96"/>
    </location>
</feature>
<feature type="transmembrane region" description="Helical" evidence="1">
    <location>
        <begin position="159"/>
        <end position="178"/>
    </location>
</feature>
<evidence type="ECO:0000313" key="2">
    <source>
        <dbReference type="EMBL" id="WFP16518.1"/>
    </source>
</evidence>
<gene>
    <name evidence="2" type="ORF">P8192_14250</name>
</gene>
<dbReference type="RefSeq" id="WP_278157657.1">
    <property type="nucleotide sequence ID" value="NZ_CP121252.1"/>
</dbReference>
<dbReference type="EMBL" id="CP121252">
    <property type="protein sequence ID" value="WFP16518.1"/>
    <property type="molecule type" value="Genomic_DNA"/>
</dbReference>
<keyword evidence="1" id="KW-0812">Transmembrane</keyword>
<feature type="transmembrane region" description="Helical" evidence="1">
    <location>
        <begin position="270"/>
        <end position="290"/>
    </location>
</feature>
<organism evidence="2 3">
    <name type="scientific">Citricoccus muralis</name>
    <dbReference type="NCBI Taxonomy" id="169134"/>
    <lineage>
        <taxon>Bacteria</taxon>
        <taxon>Bacillati</taxon>
        <taxon>Actinomycetota</taxon>
        <taxon>Actinomycetes</taxon>
        <taxon>Micrococcales</taxon>
        <taxon>Micrococcaceae</taxon>
        <taxon>Citricoccus</taxon>
    </lineage>
</organism>
<dbReference type="InterPro" id="IPR047928">
    <property type="entry name" value="Perm_prefix_1"/>
</dbReference>
<protein>
    <submittedName>
        <fullName evidence="2">Permease prefix domain 1-containing protein</fullName>
    </submittedName>
</protein>
<sequence length="311" mass="33870">MKSLPASVQEDVRTELEASILDDVDARIEAGETPEEAERAVLTALGDPAVLAAGYSNQPLHLIGPRYFIAWRRLLKLLLIIVPICAFGGVAFAQVLANSSPGEVVGQALGVALASVVHVSFWVTLVFVIFERTGADTGTTWDVDQLPDWQDHGTGRSDLIATLVFLGLALGAVLWDQLRGFIHVDGESVPILAPQLWPWWMVGLLGLLVLEAVFAIVLYRRRRWSTALAVANTALAILFLSWAMTLLGRGDLFSAELIELALSNGVSQDTLRTLGVILGFGIVTISAWDITDGWWKTHRMGQQIEKVPLIT</sequence>
<dbReference type="Proteomes" id="UP001219037">
    <property type="component" value="Chromosome"/>
</dbReference>
<proteinExistence type="predicted"/>
<keyword evidence="1" id="KW-0472">Membrane</keyword>
<accession>A0ABY8H786</accession>
<evidence type="ECO:0000313" key="3">
    <source>
        <dbReference type="Proteomes" id="UP001219037"/>
    </source>
</evidence>
<keyword evidence="1" id="KW-1133">Transmembrane helix</keyword>
<feature type="transmembrane region" description="Helical" evidence="1">
    <location>
        <begin position="108"/>
        <end position="130"/>
    </location>
</feature>
<name>A0ABY8H786_9MICC</name>
<keyword evidence="3" id="KW-1185">Reference proteome</keyword>